<evidence type="ECO:0000256" key="5">
    <source>
        <dbReference type="PROSITE-ProRule" id="PRU01240"/>
    </source>
</evidence>
<feature type="active site" description="Charge relay system" evidence="5">
    <location>
        <position position="243"/>
    </location>
</feature>
<keyword evidence="3 5" id="KW-0378">Hydrolase</keyword>
<dbReference type="InterPro" id="IPR050131">
    <property type="entry name" value="Peptidase_S8_subtilisin-like"/>
</dbReference>
<evidence type="ECO:0000256" key="4">
    <source>
        <dbReference type="ARBA" id="ARBA00022825"/>
    </source>
</evidence>
<dbReference type="PROSITE" id="PS51892">
    <property type="entry name" value="SUBTILASE"/>
    <property type="match status" value="1"/>
</dbReference>
<keyword evidence="9" id="KW-1185">Reference proteome</keyword>
<dbReference type="InterPro" id="IPR015500">
    <property type="entry name" value="Peptidase_S8_subtilisin-rel"/>
</dbReference>
<feature type="domain" description="Peptidase S8/S53" evidence="7">
    <location>
        <begin position="204"/>
        <end position="423"/>
    </location>
</feature>
<name>A0A376B6I6_9ASCO</name>
<feature type="active site" description="Charge relay system" evidence="5">
    <location>
        <position position="208"/>
    </location>
</feature>
<protein>
    <recommendedName>
        <fullName evidence="7">Peptidase S8/S53 domain-containing protein</fullName>
    </recommendedName>
</protein>
<dbReference type="InterPro" id="IPR036852">
    <property type="entry name" value="Peptidase_S8/S53_dom_sf"/>
</dbReference>
<dbReference type="Proteomes" id="UP000262825">
    <property type="component" value="Unassembled WGS sequence"/>
</dbReference>
<dbReference type="InterPro" id="IPR000209">
    <property type="entry name" value="Peptidase_S8/S53_dom"/>
</dbReference>
<keyword evidence="6" id="KW-0812">Transmembrane</keyword>
<comment type="similarity">
    <text evidence="1 5">Belongs to the peptidase S8 family.</text>
</comment>
<dbReference type="OrthoDB" id="206201at2759"/>
<dbReference type="EMBL" id="UFAJ01000266">
    <property type="protein sequence ID" value="SSD60084.1"/>
    <property type="molecule type" value="Genomic_DNA"/>
</dbReference>
<accession>A0A376B6I6</accession>
<dbReference type="Pfam" id="PF00082">
    <property type="entry name" value="Peptidase_S8"/>
    <property type="match status" value="1"/>
</dbReference>
<dbReference type="GO" id="GO:0004252">
    <property type="term" value="F:serine-type endopeptidase activity"/>
    <property type="evidence" value="ECO:0007669"/>
    <property type="project" value="UniProtKB-UniRule"/>
</dbReference>
<dbReference type="PRINTS" id="PR00723">
    <property type="entry name" value="SUBTILISIN"/>
</dbReference>
<dbReference type="GO" id="GO:0006508">
    <property type="term" value="P:proteolysis"/>
    <property type="evidence" value="ECO:0007669"/>
    <property type="project" value="UniProtKB-KW"/>
</dbReference>
<dbReference type="AlphaFoldDB" id="A0A376B6I6"/>
<evidence type="ECO:0000313" key="8">
    <source>
        <dbReference type="EMBL" id="SSD60084.1"/>
    </source>
</evidence>
<evidence type="ECO:0000256" key="1">
    <source>
        <dbReference type="ARBA" id="ARBA00011073"/>
    </source>
</evidence>
<keyword evidence="2 5" id="KW-0645">Protease</keyword>
<keyword evidence="6" id="KW-1133">Transmembrane helix</keyword>
<organism evidence="8 9">
    <name type="scientific">Saccharomycodes ludwigii</name>
    <dbReference type="NCBI Taxonomy" id="36035"/>
    <lineage>
        <taxon>Eukaryota</taxon>
        <taxon>Fungi</taxon>
        <taxon>Dikarya</taxon>
        <taxon>Ascomycota</taxon>
        <taxon>Saccharomycotina</taxon>
        <taxon>Saccharomycetes</taxon>
        <taxon>Saccharomycodales</taxon>
        <taxon>Saccharomycodaceae</taxon>
        <taxon>Saccharomycodes</taxon>
    </lineage>
</organism>
<keyword evidence="6" id="KW-0472">Membrane</keyword>
<feature type="active site" description="Charge relay system" evidence="5">
    <location>
        <position position="407"/>
    </location>
</feature>
<dbReference type="PANTHER" id="PTHR43806:SF13">
    <property type="entry name" value="SUBTILASE-TYPE PROTEINASE RRT12"/>
    <property type="match status" value="1"/>
</dbReference>
<gene>
    <name evidence="8" type="ORF">SCODWIG_01845</name>
</gene>
<dbReference type="SUPFAM" id="SSF52743">
    <property type="entry name" value="Subtilisin-like"/>
    <property type="match status" value="1"/>
</dbReference>
<evidence type="ECO:0000259" key="7">
    <source>
        <dbReference type="Pfam" id="PF00082"/>
    </source>
</evidence>
<proteinExistence type="inferred from homology"/>
<evidence type="ECO:0000256" key="3">
    <source>
        <dbReference type="ARBA" id="ARBA00022801"/>
    </source>
</evidence>
<dbReference type="Gene3D" id="3.40.50.200">
    <property type="entry name" value="Peptidase S8/S53 domain"/>
    <property type="match status" value="1"/>
</dbReference>
<keyword evidence="4 5" id="KW-0720">Serine protease</keyword>
<dbReference type="VEuPathDB" id="FungiDB:SCODWIG_01845"/>
<reference evidence="9" key="1">
    <citation type="submission" date="2018-06" db="EMBL/GenBank/DDBJ databases">
        <authorList>
            <person name="Guldener U."/>
        </authorList>
    </citation>
    <scope>NUCLEOTIDE SEQUENCE [LARGE SCALE GENOMIC DNA]</scope>
    <source>
        <strain evidence="9">UTAD17</strain>
    </source>
</reference>
<feature type="transmembrane region" description="Helical" evidence="6">
    <location>
        <begin position="30"/>
        <end position="48"/>
    </location>
</feature>
<dbReference type="PANTHER" id="PTHR43806">
    <property type="entry name" value="PEPTIDASE S8"/>
    <property type="match status" value="1"/>
</dbReference>
<sequence>MRLFNSQYNTASFIYNIRPKKNYSYKNNSNNLLLIFSSVLLILFTSLIDKIEATEENVNLGEFFIELNDNYTLQEFFTKYYQDNNDNLLLHDVISKSEKFNGIDLPNDNELQLISLNDDYDELSSDDNSKLNSPGMKIIYGRYPIDTLKQFYYDVNIKSVTLNRNLDLAEYIHQPNAPNHLNAITGSNNNEFVYDSMAGIGVDVYILDNGIELGYIVDDSLFTRVHKMLDYTQTTASAGNNNHGTFIANLVGSEFLGIAKKANIYDCKIVDDGNTNIFKLFYSLKAIVKQAKITKRPSIIVIPLITKRSSLINNFVSEIIHKYDIPIVVPAGNDGKDSCLFSPAGAYGTLNVGSITTNTDKSASVFEISKFSNYGNCVDLYTFGERILVSHTSSSNKSNDIVKSGTSLTSGIAAGLLAYHMSRGLSSKEAIDIMLKDSLSVQQPGVAFGNGNDIIKVIKLGN</sequence>
<evidence type="ECO:0000313" key="9">
    <source>
        <dbReference type="Proteomes" id="UP000262825"/>
    </source>
</evidence>
<evidence type="ECO:0000256" key="2">
    <source>
        <dbReference type="ARBA" id="ARBA00022670"/>
    </source>
</evidence>
<evidence type="ECO:0000256" key="6">
    <source>
        <dbReference type="SAM" id="Phobius"/>
    </source>
</evidence>